<evidence type="ECO:0000259" key="1">
    <source>
        <dbReference type="Pfam" id="PF03446"/>
    </source>
</evidence>
<sequence>MAIAGFIGLGNMGCPHGHEPRGHDLSSDVVAAVRQAGVVTVGSVADAVAKAQVVITTLLTGRHVRDAILGDGGRQRHLAPPRLAKHSESVCAWLREPDPNLA</sequence>
<dbReference type="Proteomes" id="UP001596242">
    <property type="component" value="Unassembled WGS sequence"/>
</dbReference>
<evidence type="ECO:0000313" key="3">
    <source>
        <dbReference type="Proteomes" id="UP001596242"/>
    </source>
</evidence>
<dbReference type="Pfam" id="PF03446">
    <property type="entry name" value="NAD_binding_2"/>
    <property type="match status" value="1"/>
</dbReference>
<proteinExistence type="predicted"/>
<organism evidence="2 3">
    <name type="scientific">Streptomyces pratens</name>
    <dbReference type="NCBI Taxonomy" id="887456"/>
    <lineage>
        <taxon>Bacteria</taxon>
        <taxon>Bacillati</taxon>
        <taxon>Actinomycetota</taxon>
        <taxon>Actinomycetes</taxon>
        <taxon>Kitasatosporales</taxon>
        <taxon>Streptomycetaceae</taxon>
        <taxon>Streptomyces</taxon>
    </lineage>
</organism>
<keyword evidence="3" id="KW-1185">Reference proteome</keyword>
<dbReference type="RefSeq" id="WP_386402389.1">
    <property type="nucleotide sequence ID" value="NZ_JBHSPT010000070.1"/>
</dbReference>
<accession>A0ABW1M6H9</accession>
<protein>
    <submittedName>
        <fullName evidence="2">NAD(P)-binding domain-containing protein</fullName>
    </submittedName>
</protein>
<dbReference type="SUPFAM" id="SSF51735">
    <property type="entry name" value="NAD(P)-binding Rossmann-fold domains"/>
    <property type="match status" value="1"/>
</dbReference>
<comment type="caution">
    <text evidence="2">The sequence shown here is derived from an EMBL/GenBank/DDBJ whole genome shotgun (WGS) entry which is preliminary data.</text>
</comment>
<reference evidence="3" key="1">
    <citation type="journal article" date="2019" name="Int. J. Syst. Evol. Microbiol.">
        <title>The Global Catalogue of Microorganisms (GCM) 10K type strain sequencing project: providing services to taxonomists for standard genome sequencing and annotation.</title>
        <authorList>
            <consortium name="The Broad Institute Genomics Platform"/>
            <consortium name="The Broad Institute Genome Sequencing Center for Infectious Disease"/>
            <person name="Wu L."/>
            <person name="Ma J."/>
        </authorList>
    </citation>
    <scope>NUCLEOTIDE SEQUENCE [LARGE SCALE GENOMIC DNA]</scope>
    <source>
        <strain evidence="3">JCM 12763</strain>
    </source>
</reference>
<dbReference type="EMBL" id="JBHSPT010000070">
    <property type="protein sequence ID" value="MFC6059009.1"/>
    <property type="molecule type" value="Genomic_DNA"/>
</dbReference>
<dbReference type="InterPro" id="IPR036291">
    <property type="entry name" value="NAD(P)-bd_dom_sf"/>
</dbReference>
<gene>
    <name evidence="2" type="ORF">ACFP50_27420</name>
</gene>
<feature type="domain" description="6-phosphogluconate dehydrogenase NADP-binding" evidence="1">
    <location>
        <begin position="5"/>
        <end position="79"/>
    </location>
</feature>
<evidence type="ECO:0000313" key="2">
    <source>
        <dbReference type="EMBL" id="MFC6059009.1"/>
    </source>
</evidence>
<name>A0ABW1M6H9_9ACTN</name>
<dbReference type="Gene3D" id="3.40.50.720">
    <property type="entry name" value="NAD(P)-binding Rossmann-like Domain"/>
    <property type="match status" value="1"/>
</dbReference>
<dbReference type="InterPro" id="IPR006115">
    <property type="entry name" value="6PGDH_NADP-bd"/>
</dbReference>